<reference evidence="12 13" key="1">
    <citation type="submission" date="2020-04" db="EMBL/GenBank/DDBJ databases">
        <authorList>
            <person name="Alioto T."/>
            <person name="Alioto T."/>
            <person name="Gomez Garrido J."/>
        </authorList>
    </citation>
    <scope>NUCLEOTIDE SEQUENCE [LARGE SCALE GENOMIC DNA]</scope>
</reference>
<name>A0A8S1E1X1_9INSE</name>
<evidence type="ECO:0000256" key="3">
    <source>
        <dbReference type="ARBA" id="ARBA00005553"/>
    </source>
</evidence>
<protein>
    <recommendedName>
        <fullName evidence="14">Cytochrome c oxidase polypeptide VIa</fullName>
    </recommendedName>
</protein>
<evidence type="ECO:0000256" key="5">
    <source>
        <dbReference type="ARBA" id="ARBA00022792"/>
    </source>
</evidence>
<sequence>MAAPASCTPPPSLQIAKSKMVAGTLVRNIATNSVLRSGVQSHAATAGGHQGGYKLWRNLSFLVAIPGVGLCMANAILRIREHPHDPPEFKPYDHLRKRDKRFPWGEGQKSLFHNPHMNALPGGYEHDSH</sequence>
<comment type="pathway">
    <text evidence="2">Energy metabolism; oxidative phosphorylation.</text>
</comment>
<gene>
    <name evidence="12" type="ORF">CLODIP_2_CD03032</name>
</gene>
<keyword evidence="4" id="KW-0812">Transmembrane</keyword>
<evidence type="ECO:0000256" key="4">
    <source>
        <dbReference type="ARBA" id="ARBA00022692"/>
    </source>
</evidence>
<comment type="subcellular location">
    <subcellularLocation>
        <location evidence="1">Mitochondrion inner membrane</location>
        <topology evidence="1">Single-pass membrane protein</topology>
    </subcellularLocation>
</comment>
<keyword evidence="7" id="KW-1133">Transmembrane helix</keyword>
<evidence type="ECO:0000256" key="6">
    <source>
        <dbReference type="ARBA" id="ARBA00022946"/>
    </source>
</evidence>
<comment type="caution">
    <text evidence="12">The sequence shown here is derived from an EMBL/GenBank/DDBJ whole genome shotgun (WGS) entry which is preliminary data.</text>
</comment>
<evidence type="ECO:0000256" key="7">
    <source>
        <dbReference type="ARBA" id="ARBA00022989"/>
    </source>
</evidence>
<evidence type="ECO:0008006" key="14">
    <source>
        <dbReference type="Google" id="ProtNLM"/>
    </source>
</evidence>
<dbReference type="Proteomes" id="UP000494165">
    <property type="component" value="Unassembled WGS sequence"/>
</dbReference>
<dbReference type="PANTHER" id="PTHR11504:SF0">
    <property type="entry name" value="CYTOCHROME C OXIDASE SUBUNIT"/>
    <property type="match status" value="1"/>
</dbReference>
<keyword evidence="6" id="KW-0809">Transit peptide</keyword>
<dbReference type="InterPro" id="IPR001349">
    <property type="entry name" value="Cyt_c_oxidase_su6a"/>
</dbReference>
<keyword evidence="13" id="KW-1185">Reference proteome</keyword>
<dbReference type="EMBL" id="CADEPI010000528">
    <property type="protein sequence ID" value="CAB3387009.1"/>
    <property type="molecule type" value="Genomic_DNA"/>
</dbReference>
<proteinExistence type="inferred from homology"/>
<dbReference type="GO" id="GO:0005743">
    <property type="term" value="C:mitochondrial inner membrane"/>
    <property type="evidence" value="ECO:0007669"/>
    <property type="project" value="UniProtKB-SubCell"/>
</dbReference>
<keyword evidence="8" id="KW-0496">Mitochondrion</keyword>
<evidence type="ECO:0000256" key="2">
    <source>
        <dbReference type="ARBA" id="ARBA00004673"/>
    </source>
</evidence>
<dbReference type="OrthoDB" id="5947505at2759"/>
<dbReference type="GO" id="GO:0006123">
    <property type="term" value="P:mitochondrial electron transport, cytochrome c to oxygen"/>
    <property type="evidence" value="ECO:0007669"/>
    <property type="project" value="TreeGrafter"/>
</dbReference>
<feature type="region of interest" description="Disordered" evidence="11">
    <location>
        <begin position="105"/>
        <end position="129"/>
    </location>
</feature>
<organism evidence="12 13">
    <name type="scientific">Cloeon dipterum</name>
    <dbReference type="NCBI Taxonomy" id="197152"/>
    <lineage>
        <taxon>Eukaryota</taxon>
        <taxon>Metazoa</taxon>
        <taxon>Ecdysozoa</taxon>
        <taxon>Arthropoda</taxon>
        <taxon>Hexapoda</taxon>
        <taxon>Insecta</taxon>
        <taxon>Pterygota</taxon>
        <taxon>Palaeoptera</taxon>
        <taxon>Ephemeroptera</taxon>
        <taxon>Pisciforma</taxon>
        <taxon>Baetidae</taxon>
        <taxon>Cloeon</taxon>
    </lineage>
</organism>
<keyword evidence="5" id="KW-0999">Mitochondrion inner membrane</keyword>
<evidence type="ECO:0000256" key="9">
    <source>
        <dbReference type="ARBA" id="ARBA00023136"/>
    </source>
</evidence>
<dbReference type="Gene3D" id="4.10.95.10">
    <property type="entry name" value="Cytochrome c oxidase, subunit VIa"/>
    <property type="match status" value="1"/>
</dbReference>
<dbReference type="GO" id="GO:0030234">
    <property type="term" value="F:enzyme regulator activity"/>
    <property type="evidence" value="ECO:0007669"/>
    <property type="project" value="TreeGrafter"/>
</dbReference>
<keyword evidence="9" id="KW-0472">Membrane</keyword>
<dbReference type="PANTHER" id="PTHR11504">
    <property type="entry name" value="CYTOCHROME C OXIDASE POLYPEPTIDE VIA"/>
    <property type="match status" value="1"/>
</dbReference>
<dbReference type="InterPro" id="IPR036418">
    <property type="entry name" value="Cyt_c_oxidase_su6a_sf"/>
</dbReference>
<dbReference type="FunFam" id="4.10.95.10:FF:000001">
    <property type="entry name" value="Cytochrome c oxidase subunit 6A, mitochondrial"/>
    <property type="match status" value="1"/>
</dbReference>
<evidence type="ECO:0000313" key="12">
    <source>
        <dbReference type="EMBL" id="CAB3387009.1"/>
    </source>
</evidence>
<accession>A0A8S1E1X1</accession>
<evidence type="ECO:0000256" key="11">
    <source>
        <dbReference type="SAM" id="MobiDB-lite"/>
    </source>
</evidence>
<evidence type="ECO:0000256" key="1">
    <source>
        <dbReference type="ARBA" id="ARBA00004434"/>
    </source>
</evidence>
<comment type="similarity">
    <text evidence="3 10">Belongs to the cytochrome c oxidase subunit 6A family.</text>
</comment>
<dbReference type="Pfam" id="PF02046">
    <property type="entry name" value="COX6A"/>
    <property type="match status" value="1"/>
</dbReference>
<dbReference type="SUPFAM" id="SSF81411">
    <property type="entry name" value="Mitochondrial cytochrome c oxidase subunit VIa"/>
    <property type="match status" value="1"/>
</dbReference>
<dbReference type="AlphaFoldDB" id="A0A8S1E1X1"/>
<evidence type="ECO:0000256" key="8">
    <source>
        <dbReference type="ARBA" id="ARBA00023128"/>
    </source>
</evidence>
<evidence type="ECO:0000313" key="13">
    <source>
        <dbReference type="Proteomes" id="UP000494165"/>
    </source>
</evidence>
<evidence type="ECO:0000256" key="10">
    <source>
        <dbReference type="RuleBase" id="RU004396"/>
    </source>
</evidence>